<evidence type="ECO:0000256" key="1">
    <source>
        <dbReference type="SAM" id="Phobius"/>
    </source>
</evidence>
<sequence length="417" mass="48219">MDSSKQKPSIIICASHSFKDPLFNGLMYQYILGHQKAAGQQYRYHIVTEEQVAYALSPEEQANIQAALKTQDLFWHPMPYRGGKFILFKKLWNFISLFFKIWGIKRRENTTIIVGFLAIAGGYAYIISRLLRLKLMVFCFEPHSLYMKEFGIWSEKSLKYKILSKVEYLQATRADYVTGPTIHTIDLLKKWTSKAKLFRVPISVDTQKFTFSNKDRQRIRTQYNIPENRYAMLYLGKFNGIYYHEKEVAEFCKRLLDFDPRIFIFTISPTPSEDVKKAYLEAGLAKSDFLVLNKIPYEEIEGYISACDMGMVAIPPLDSQKYRTPVKIGNYLACGIPFLLNRGIADDDIMAEEENVGVVFESLEASDFSIPFAALKKFMQEDRTTLQTRCRAAAIKHRGIQNSVEVLEQMIQEVYSK</sequence>
<dbReference type="Gene3D" id="3.40.50.2000">
    <property type="entry name" value="Glycogen Phosphorylase B"/>
    <property type="match status" value="2"/>
</dbReference>
<evidence type="ECO:0000313" key="2">
    <source>
        <dbReference type="EMBL" id="CAA6819628.1"/>
    </source>
</evidence>
<dbReference type="EMBL" id="CACVAQ010000275">
    <property type="protein sequence ID" value="CAA6819628.1"/>
    <property type="molecule type" value="Genomic_DNA"/>
</dbReference>
<keyword evidence="1" id="KW-0472">Membrane</keyword>
<keyword evidence="1" id="KW-1133">Transmembrane helix</keyword>
<feature type="transmembrane region" description="Helical" evidence="1">
    <location>
        <begin position="110"/>
        <end position="127"/>
    </location>
</feature>
<keyword evidence="1" id="KW-0812">Transmembrane</keyword>
<protein>
    <recommendedName>
        <fullName evidence="3">Glycosyltransferase</fullName>
    </recommendedName>
</protein>
<name>A0A6S6TTX7_9BACT</name>
<reference evidence="2" key="1">
    <citation type="submission" date="2020-01" db="EMBL/GenBank/DDBJ databases">
        <authorList>
            <person name="Meier V. D."/>
            <person name="Meier V D."/>
        </authorList>
    </citation>
    <scope>NUCLEOTIDE SEQUENCE</scope>
    <source>
        <strain evidence="2">HLG_WM_MAG_10</strain>
    </source>
</reference>
<organism evidence="2">
    <name type="scientific">uncultured Aureispira sp</name>
    <dbReference type="NCBI Taxonomy" id="1331704"/>
    <lineage>
        <taxon>Bacteria</taxon>
        <taxon>Pseudomonadati</taxon>
        <taxon>Bacteroidota</taxon>
        <taxon>Saprospiria</taxon>
        <taxon>Saprospirales</taxon>
        <taxon>Saprospiraceae</taxon>
        <taxon>Aureispira</taxon>
        <taxon>environmental samples</taxon>
    </lineage>
</organism>
<gene>
    <name evidence="2" type="ORF">HELGO_WM17834</name>
</gene>
<accession>A0A6S6TTX7</accession>
<dbReference type="AlphaFoldDB" id="A0A6S6TTX7"/>
<evidence type="ECO:0008006" key="3">
    <source>
        <dbReference type="Google" id="ProtNLM"/>
    </source>
</evidence>
<proteinExistence type="predicted"/>
<dbReference type="SUPFAM" id="SSF53756">
    <property type="entry name" value="UDP-Glycosyltransferase/glycogen phosphorylase"/>
    <property type="match status" value="1"/>
</dbReference>